<feature type="transmembrane region" description="Helical" evidence="9">
    <location>
        <begin position="102"/>
        <end position="125"/>
    </location>
</feature>
<dbReference type="InterPro" id="IPR009600">
    <property type="entry name" value="PIG-U"/>
</dbReference>
<name>A0A1I7XCM1_HETBA</name>
<dbReference type="UniPathway" id="UPA00196"/>
<evidence type="ECO:0000256" key="1">
    <source>
        <dbReference type="ARBA" id="ARBA00004477"/>
    </source>
</evidence>
<evidence type="ECO:0000256" key="4">
    <source>
        <dbReference type="ARBA" id="ARBA00022502"/>
    </source>
</evidence>
<comment type="subcellular location">
    <subcellularLocation>
        <location evidence="1">Endoplasmic reticulum membrane</location>
        <topology evidence="1">Multi-pass membrane protein</topology>
    </subcellularLocation>
</comment>
<dbReference type="GO" id="GO:0016255">
    <property type="term" value="P:attachment of GPI anchor to protein"/>
    <property type="evidence" value="ECO:0007669"/>
    <property type="project" value="InterPro"/>
</dbReference>
<feature type="transmembrane region" description="Helical" evidence="9">
    <location>
        <begin position="168"/>
        <end position="188"/>
    </location>
</feature>
<evidence type="ECO:0000256" key="9">
    <source>
        <dbReference type="SAM" id="Phobius"/>
    </source>
</evidence>
<dbReference type="Proteomes" id="UP000095283">
    <property type="component" value="Unplaced"/>
</dbReference>
<evidence type="ECO:0000313" key="11">
    <source>
        <dbReference type="WBParaSite" id="Hba_15196"/>
    </source>
</evidence>
<evidence type="ECO:0000256" key="7">
    <source>
        <dbReference type="ARBA" id="ARBA00022989"/>
    </source>
</evidence>
<dbReference type="AlphaFoldDB" id="A0A1I7XCM1"/>
<dbReference type="WBParaSite" id="Hba_15196">
    <property type="protein sequence ID" value="Hba_15196"/>
    <property type="gene ID" value="Hba_15196"/>
</dbReference>
<reference evidence="11" key="1">
    <citation type="submission" date="2016-11" db="UniProtKB">
        <authorList>
            <consortium name="WormBaseParasite"/>
        </authorList>
    </citation>
    <scope>IDENTIFICATION</scope>
</reference>
<protein>
    <submittedName>
        <fullName evidence="11">G protein-coupled receptor</fullName>
    </submittedName>
</protein>
<feature type="transmembrane region" description="Helical" evidence="9">
    <location>
        <begin position="73"/>
        <end position="96"/>
    </location>
</feature>
<keyword evidence="10" id="KW-1185">Reference proteome</keyword>
<dbReference type="GO" id="GO:0006506">
    <property type="term" value="P:GPI anchor biosynthetic process"/>
    <property type="evidence" value="ECO:0007669"/>
    <property type="project" value="UniProtKB-UniPathway"/>
</dbReference>
<comment type="similarity">
    <text evidence="3">Belongs to the PIGU family.</text>
</comment>
<dbReference type="Pfam" id="PF06728">
    <property type="entry name" value="PIG-U"/>
    <property type="match status" value="1"/>
</dbReference>
<organism evidence="10 11">
    <name type="scientific">Heterorhabditis bacteriophora</name>
    <name type="common">Entomopathogenic nematode worm</name>
    <dbReference type="NCBI Taxonomy" id="37862"/>
    <lineage>
        <taxon>Eukaryota</taxon>
        <taxon>Metazoa</taxon>
        <taxon>Ecdysozoa</taxon>
        <taxon>Nematoda</taxon>
        <taxon>Chromadorea</taxon>
        <taxon>Rhabditida</taxon>
        <taxon>Rhabditina</taxon>
        <taxon>Rhabditomorpha</taxon>
        <taxon>Strongyloidea</taxon>
        <taxon>Heterorhabditidae</taxon>
        <taxon>Heterorhabditis</taxon>
    </lineage>
</organism>
<keyword evidence="5 9" id="KW-0812">Transmembrane</keyword>
<dbReference type="PANTHER" id="PTHR13121:SF0">
    <property type="entry name" value="PHOSPHATIDYLINOSITOL GLYCAN ANCHOR BIOSYNTHESIS CLASS U PROTEIN"/>
    <property type="match status" value="1"/>
</dbReference>
<evidence type="ECO:0000313" key="10">
    <source>
        <dbReference type="Proteomes" id="UP000095283"/>
    </source>
</evidence>
<feature type="transmembrane region" description="Helical" evidence="9">
    <location>
        <begin position="200"/>
        <end position="224"/>
    </location>
</feature>
<feature type="transmembrane region" description="Helical" evidence="9">
    <location>
        <begin position="40"/>
        <end position="66"/>
    </location>
</feature>
<evidence type="ECO:0000256" key="2">
    <source>
        <dbReference type="ARBA" id="ARBA00004687"/>
    </source>
</evidence>
<keyword evidence="6" id="KW-0256">Endoplasmic reticulum</keyword>
<evidence type="ECO:0000256" key="8">
    <source>
        <dbReference type="ARBA" id="ARBA00023136"/>
    </source>
</evidence>
<proteinExistence type="inferred from homology"/>
<evidence type="ECO:0000256" key="5">
    <source>
        <dbReference type="ARBA" id="ARBA00022692"/>
    </source>
</evidence>
<dbReference type="PANTHER" id="PTHR13121">
    <property type="entry name" value="GPI TRANSAMIDASE COMPONENT PIG-U"/>
    <property type="match status" value="1"/>
</dbReference>
<accession>A0A1I7XCM1</accession>
<dbReference type="GO" id="GO:0042765">
    <property type="term" value="C:GPI-anchor transamidase complex"/>
    <property type="evidence" value="ECO:0007669"/>
    <property type="project" value="InterPro"/>
</dbReference>
<feature type="transmembrane region" description="Helical" evidence="9">
    <location>
        <begin position="230"/>
        <end position="249"/>
    </location>
</feature>
<feature type="transmembrane region" description="Helical" evidence="9">
    <location>
        <begin position="145"/>
        <end position="162"/>
    </location>
</feature>
<sequence>MGKELRLLASGGKSVEVQGCPYSFVNQNILYVSSYLLNPITIASTAILSFTLVNNLIVASFVFFFFRGNLYPCISLLAVSAHLSLYTVIGVASLFLRFPSNLQRFISILGLLVGFLTLVTGNWLLNGMDWSFISDTYGFMKDSHLHLTVTLLLVAVFSSYPTLNDSSIYLSLLPIFDQYKKYVLFILFSTNNVVILDPRFTLVIGGTIVTCVILMPIMWHMWIVAGSGNANFYFAVTLIYNVSQIYLMMDLMFAYFRKEADDICANLVTPKTNFILY</sequence>
<keyword evidence="7 9" id="KW-1133">Transmembrane helix</keyword>
<comment type="pathway">
    <text evidence="2">Glycolipid biosynthesis; glycosylphosphatidylinositol-anchor biosynthesis.</text>
</comment>
<evidence type="ECO:0000256" key="3">
    <source>
        <dbReference type="ARBA" id="ARBA00010026"/>
    </source>
</evidence>
<evidence type="ECO:0000256" key="6">
    <source>
        <dbReference type="ARBA" id="ARBA00022824"/>
    </source>
</evidence>
<keyword evidence="4" id="KW-0337">GPI-anchor biosynthesis</keyword>
<keyword evidence="8 9" id="KW-0472">Membrane</keyword>